<dbReference type="NCBIfam" id="NF041079">
    <property type="entry name" value="CBASS_lipase"/>
    <property type="match status" value="1"/>
</dbReference>
<feature type="short sequence motif" description="DGA/G" evidence="3">
    <location>
        <begin position="198"/>
        <end position="200"/>
    </location>
</feature>
<keyword evidence="6" id="KW-1185">Reference proteome</keyword>
<feature type="domain" description="PNPLA" evidence="4">
    <location>
        <begin position="8"/>
        <end position="211"/>
    </location>
</feature>
<feature type="short sequence motif" description="GXSXG" evidence="3">
    <location>
        <begin position="50"/>
        <end position="54"/>
    </location>
</feature>
<dbReference type="OrthoDB" id="9807112at2"/>
<evidence type="ECO:0000256" key="2">
    <source>
        <dbReference type="ARBA" id="ARBA00023098"/>
    </source>
</evidence>
<feature type="active site" description="Nucleophile" evidence="3">
    <location>
        <position position="52"/>
    </location>
</feature>
<dbReference type="PROSITE" id="PS51635">
    <property type="entry name" value="PNPLA"/>
    <property type="match status" value="1"/>
</dbReference>
<dbReference type="CDD" id="cd07199">
    <property type="entry name" value="Pat17_PNPLA8_PNPLA9_like"/>
    <property type="match status" value="1"/>
</dbReference>
<dbReference type="SUPFAM" id="SSF52151">
    <property type="entry name" value="FabD/lysophospholipase-like"/>
    <property type="match status" value="1"/>
</dbReference>
<dbReference type="PANTHER" id="PTHR32176:SF92">
    <property type="entry name" value="XYLOSE ISOMERASE"/>
    <property type="match status" value="1"/>
</dbReference>
<dbReference type="InterPro" id="IPR002641">
    <property type="entry name" value="PNPLA_dom"/>
</dbReference>
<dbReference type="Proteomes" id="UP000316167">
    <property type="component" value="Unassembled WGS sequence"/>
</dbReference>
<keyword evidence="3" id="KW-0378">Hydrolase</keyword>
<keyword evidence="2 3" id="KW-0443">Lipid metabolism</keyword>
<reference evidence="5 6" key="1">
    <citation type="journal article" date="2015" name="Stand. Genomic Sci.">
        <title>Genomic Encyclopedia of Bacterial and Archaeal Type Strains, Phase III: the genomes of soil and plant-associated and newly described type strains.</title>
        <authorList>
            <person name="Whitman W.B."/>
            <person name="Woyke T."/>
            <person name="Klenk H.P."/>
            <person name="Zhou Y."/>
            <person name="Lilburn T.G."/>
            <person name="Beck B.J."/>
            <person name="De Vos P."/>
            <person name="Vandamme P."/>
            <person name="Eisen J.A."/>
            <person name="Garrity G."/>
            <person name="Hugenholtz P."/>
            <person name="Kyrpides N.C."/>
        </authorList>
    </citation>
    <scope>NUCLEOTIDE SEQUENCE [LARGE SCALE GENOMIC DNA]</scope>
    <source>
        <strain evidence="5 6">CGMCC 1.7271</strain>
    </source>
</reference>
<protein>
    <submittedName>
        <fullName evidence="5">Patatin-like phospholipase</fullName>
    </submittedName>
</protein>
<evidence type="ECO:0000256" key="1">
    <source>
        <dbReference type="ARBA" id="ARBA00010240"/>
    </source>
</evidence>
<dbReference type="EMBL" id="VLLE01000006">
    <property type="protein sequence ID" value="TWI79027.1"/>
    <property type="molecule type" value="Genomic_DNA"/>
</dbReference>
<dbReference type="PANTHER" id="PTHR32176">
    <property type="entry name" value="XYLOSE ISOMERASE"/>
    <property type="match status" value="1"/>
</dbReference>
<proteinExistence type="inferred from homology"/>
<keyword evidence="3" id="KW-0442">Lipid degradation</keyword>
<dbReference type="InterPro" id="IPR016035">
    <property type="entry name" value="Acyl_Trfase/lysoPLipase"/>
</dbReference>
<dbReference type="GO" id="GO:0016042">
    <property type="term" value="P:lipid catabolic process"/>
    <property type="evidence" value="ECO:0007669"/>
    <property type="project" value="UniProtKB-UniRule"/>
</dbReference>
<name>A0A562SCE1_9BACT</name>
<evidence type="ECO:0000256" key="3">
    <source>
        <dbReference type="PROSITE-ProRule" id="PRU01161"/>
    </source>
</evidence>
<gene>
    <name evidence="5" type="ORF">IQ13_3419</name>
</gene>
<dbReference type="AlphaFoldDB" id="A0A562SCE1"/>
<organism evidence="5 6">
    <name type="scientific">Lacibacter cauensis</name>
    <dbReference type="NCBI Taxonomy" id="510947"/>
    <lineage>
        <taxon>Bacteria</taxon>
        <taxon>Pseudomonadati</taxon>
        <taxon>Bacteroidota</taxon>
        <taxon>Chitinophagia</taxon>
        <taxon>Chitinophagales</taxon>
        <taxon>Chitinophagaceae</taxon>
        <taxon>Lacibacter</taxon>
    </lineage>
</organism>
<evidence type="ECO:0000313" key="6">
    <source>
        <dbReference type="Proteomes" id="UP000316167"/>
    </source>
</evidence>
<feature type="active site" description="Proton acceptor" evidence="3">
    <location>
        <position position="198"/>
    </location>
</feature>
<dbReference type="GO" id="GO:0004620">
    <property type="term" value="F:phospholipase activity"/>
    <property type="evidence" value="ECO:0007669"/>
    <property type="project" value="TreeGrafter"/>
</dbReference>
<feature type="short sequence motif" description="GXGXXG" evidence="3">
    <location>
        <begin position="12"/>
        <end position="17"/>
    </location>
</feature>
<evidence type="ECO:0000313" key="5">
    <source>
        <dbReference type="EMBL" id="TWI79027.1"/>
    </source>
</evidence>
<dbReference type="RefSeq" id="WP_144887817.1">
    <property type="nucleotide sequence ID" value="NZ_VLLE01000006.1"/>
</dbReference>
<evidence type="ECO:0000259" key="4">
    <source>
        <dbReference type="PROSITE" id="PS51635"/>
    </source>
</evidence>
<dbReference type="GO" id="GO:0047372">
    <property type="term" value="F:monoacylglycerol lipase activity"/>
    <property type="evidence" value="ECO:0007669"/>
    <property type="project" value="TreeGrafter"/>
</dbReference>
<sequence>MSESFKILSIDGGGIRGVFPAMLLANYESELKAKGVEKWQVFQNFDLICGTSTGGIMAIALALGIPAKEIYELYLNNAQTIFGKKKGFLKRFKYAAHTRDELEKLVKEKYKAYHNGEDGEDPRLKHCKTHVAIPIYDLMEGRPSVLKSKYHESFVRDYHIPAYQAALATSAAPTYFDPYSSSYIDLNGLEKPFQNKVDGGVFANNPTLNGIIEAKKAFNLELKDISVLSIGTGHQRFCDAGLDKKKKHRVKYGIKYWMLEDGKKRLIDVFMQGQTQQVQNLISILKNGIDRREPDNFGYIRIDTQLDESCLIEMDETDKDKLKKLAEKATIEFQNNATNIIKSFGSGSRWADTQKTV</sequence>
<comment type="caution">
    <text evidence="5">The sequence shown here is derived from an EMBL/GenBank/DDBJ whole genome shotgun (WGS) entry which is preliminary data.</text>
</comment>
<dbReference type="Gene3D" id="3.40.1090.10">
    <property type="entry name" value="Cytosolic phospholipase A2 catalytic domain"/>
    <property type="match status" value="1"/>
</dbReference>
<accession>A0A562SCE1</accession>
<comment type="similarity">
    <text evidence="1">Belongs to the patatin family.</text>
</comment>
<dbReference type="Pfam" id="PF01734">
    <property type="entry name" value="Patatin"/>
    <property type="match status" value="1"/>
</dbReference>